<sequence length="427" mass="45348">MGAAPLSYWQASAAPFAHGQAGAVEGAVDVAIIGGGFTGLSAALACAQGGASVALLEADGVMQGASGRNGGQCNAGTAHDFGALASAHGVEAARRWYLAHCDAVDTVERLVREHAIDADFARCGRAKLAAKPQHFPKLEAAYRLLAAEVDPNVMLVPPDQIRTEVNSPEFHGALVQKTSARLHVGRFGMGLADAAARVGARIWERAPVTGLTRQGAGWRVETPRGRLTAKQVLVATGGASPQAPFGWFRRRIVSVGSFAIATAPLDDALVDHLFPTRRNYVTSRIIGNYWRLTGDNRLVFGGRARFALSNPASDLKGAAILEQAMIRMFPDLAGVGIEHRWGGTIDLTQDRLPRAGEHDGLFYAMGYSGHGVQMATHMGQVMARVMGGDPAANPFAGLSWPAIPGHLGKAWFLPFVGAYYRVQDWLK</sequence>
<dbReference type="Proteomes" id="UP000753724">
    <property type="component" value="Unassembled WGS sequence"/>
</dbReference>
<evidence type="ECO:0000313" key="4">
    <source>
        <dbReference type="Proteomes" id="UP000753724"/>
    </source>
</evidence>
<dbReference type="RefSeq" id="WP_161717738.1">
    <property type="nucleotide sequence ID" value="NZ_JAAAPO010000003.1"/>
</dbReference>
<dbReference type="Pfam" id="PF01266">
    <property type="entry name" value="DAO"/>
    <property type="match status" value="1"/>
</dbReference>
<proteinExistence type="predicted"/>
<feature type="domain" description="FAD dependent oxidoreductase" evidence="2">
    <location>
        <begin position="29"/>
        <end position="384"/>
    </location>
</feature>
<dbReference type="Gene3D" id="3.30.9.10">
    <property type="entry name" value="D-Amino Acid Oxidase, subunit A, domain 2"/>
    <property type="match status" value="1"/>
</dbReference>
<dbReference type="InterPro" id="IPR006076">
    <property type="entry name" value="FAD-dep_OxRdtase"/>
</dbReference>
<dbReference type="PANTHER" id="PTHR13847:SF281">
    <property type="entry name" value="FAD DEPENDENT OXIDOREDUCTASE DOMAIN-CONTAINING PROTEIN"/>
    <property type="match status" value="1"/>
</dbReference>
<dbReference type="Gene3D" id="3.50.50.60">
    <property type="entry name" value="FAD/NAD(P)-binding domain"/>
    <property type="match status" value="1"/>
</dbReference>
<evidence type="ECO:0000259" key="2">
    <source>
        <dbReference type="Pfam" id="PF01266"/>
    </source>
</evidence>
<dbReference type="EMBL" id="JAAAPO010000003">
    <property type="protein sequence ID" value="NBC36434.1"/>
    <property type="molecule type" value="Genomic_DNA"/>
</dbReference>
<dbReference type="InterPro" id="IPR036188">
    <property type="entry name" value="FAD/NAD-bd_sf"/>
</dbReference>
<accession>A0ABW9XD18</accession>
<name>A0ABW9XD18_9SPHN</name>
<gene>
    <name evidence="3" type="ORF">GTZ99_07690</name>
</gene>
<organism evidence="3 4">
    <name type="scientific">Novosphingobium ovatum</name>
    <dbReference type="NCBI Taxonomy" id="1908523"/>
    <lineage>
        <taxon>Bacteria</taxon>
        <taxon>Pseudomonadati</taxon>
        <taxon>Pseudomonadota</taxon>
        <taxon>Alphaproteobacteria</taxon>
        <taxon>Sphingomonadales</taxon>
        <taxon>Sphingomonadaceae</taxon>
        <taxon>Novosphingobium</taxon>
    </lineage>
</organism>
<dbReference type="PANTHER" id="PTHR13847">
    <property type="entry name" value="SARCOSINE DEHYDROGENASE-RELATED"/>
    <property type="match status" value="1"/>
</dbReference>
<keyword evidence="1" id="KW-0560">Oxidoreductase</keyword>
<dbReference type="SUPFAM" id="SSF51905">
    <property type="entry name" value="FAD/NAD(P)-binding domain"/>
    <property type="match status" value="1"/>
</dbReference>
<evidence type="ECO:0000313" key="3">
    <source>
        <dbReference type="EMBL" id="NBC36434.1"/>
    </source>
</evidence>
<protein>
    <submittedName>
        <fullName evidence="3">FAD-dependent oxidoreductase</fullName>
    </submittedName>
</protein>
<keyword evidence="4" id="KW-1185">Reference proteome</keyword>
<reference evidence="4" key="1">
    <citation type="submission" date="2020-01" db="EMBL/GenBank/DDBJ databases">
        <title>Sphingomonas sp. strain CSW-10.</title>
        <authorList>
            <person name="Chen W.-M."/>
        </authorList>
    </citation>
    <scope>NUCLEOTIDE SEQUENCE [LARGE SCALE GENOMIC DNA]</scope>
    <source>
        <strain evidence="4">FSY-8</strain>
    </source>
</reference>
<comment type="caution">
    <text evidence="3">The sequence shown here is derived from an EMBL/GenBank/DDBJ whole genome shotgun (WGS) entry which is preliminary data.</text>
</comment>
<evidence type="ECO:0000256" key="1">
    <source>
        <dbReference type="ARBA" id="ARBA00023002"/>
    </source>
</evidence>